<protein>
    <submittedName>
        <fullName evidence="5">Carboxylic ester hydrolase</fullName>
    </submittedName>
</protein>
<dbReference type="EMBL" id="BAAACF010000001">
    <property type="protein sequence ID" value="GAA0725100.1"/>
    <property type="molecule type" value="Genomic_DNA"/>
</dbReference>
<feature type="transmembrane region" description="Helical" evidence="4">
    <location>
        <begin position="90"/>
        <end position="113"/>
    </location>
</feature>
<dbReference type="Pfam" id="PF03403">
    <property type="entry name" value="PAF-AH_p_II"/>
    <property type="match status" value="1"/>
</dbReference>
<comment type="caution">
    <text evidence="5">The sequence shown here is derived from an EMBL/GenBank/DDBJ whole genome shotgun (WGS) entry which is preliminary data.</text>
</comment>
<keyword evidence="3" id="KW-0443">Lipid metabolism</keyword>
<evidence type="ECO:0000256" key="1">
    <source>
        <dbReference type="ARBA" id="ARBA00022801"/>
    </source>
</evidence>
<dbReference type="SUPFAM" id="SSF53474">
    <property type="entry name" value="alpha/beta-Hydrolases"/>
    <property type="match status" value="1"/>
</dbReference>
<name>A0ABP3U8W7_9CLOT</name>
<sequence length="469" mass="52378">MLTTLEILIIIANIPLLVWHLLPVKRVPRFLDFMPLTSVIFLVIHLFIDNEPVRLRMIPLYIFTITMFLVTMSKIFNHNPNQPRRRAVTVIGRMFALFMLSICVLIPTVVLPLKPLPEPTGNFNVGTVVLDFTDENRVETFSKEEGKSRKIAVQFWYPSDKTDSKILYDISGAPISKSQKNYPVLIFSHGAFGMRMSNASTFRELASHGYIVTSIDHTYQAFYTAFEDGKGIPVNIDFLNTAIGVSRDGLPAEETFKITHDWLDLRTADIELVIDSLKSEEFGRSGEFLKGHMDLTKIGLFGHSLGGAASAQVSRERDDVKAAIIIDGTMIGDIIGLNRDKKEIITDKSFDKPLMLMYGSLFQEEEAKATSYLPNINAFNNSTNAAYSLCIKGSGHLNFTDLPRISPFLAGMLGVGSIDSFKCIKIVNDYTLNFFDKHIKGQSSPLLDGSASSNEIEFSKRVPNTVGKK</sequence>
<evidence type="ECO:0000313" key="5">
    <source>
        <dbReference type="EMBL" id="GAA0725100.1"/>
    </source>
</evidence>
<reference evidence="6" key="1">
    <citation type="journal article" date="2019" name="Int. J. Syst. Evol. Microbiol.">
        <title>The Global Catalogue of Microorganisms (GCM) 10K type strain sequencing project: providing services to taxonomists for standard genome sequencing and annotation.</title>
        <authorList>
            <consortium name="The Broad Institute Genomics Platform"/>
            <consortium name="The Broad Institute Genome Sequencing Center for Infectious Disease"/>
            <person name="Wu L."/>
            <person name="Ma J."/>
        </authorList>
    </citation>
    <scope>NUCLEOTIDE SEQUENCE [LARGE SCALE GENOMIC DNA]</scope>
    <source>
        <strain evidence="6">JCM 1405</strain>
    </source>
</reference>
<dbReference type="RefSeq" id="WP_343769260.1">
    <property type="nucleotide sequence ID" value="NZ_BAAACF010000001.1"/>
</dbReference>
<keyword evidence="4" id="KW-1133">Transmembrane helix</keyword>
<dbReference type="PANTHER" id="PTHR10272">
    <property type="entry name" value="PLATELET-ACTIVATING FACTOR ACETYLHYDROLASE"/>
    <property type="match status" value="1"/>
</dbReference>
<proteinExistence type="predicted"/>
<keyword evidence="6" id="KW-1185">Reference proteome</keyword>
<dbReference type="Proteomes" id="UP001500339">
    <property type="component" value="Unassembled WGS sequence"/>
</dbReference>
<feature type="transmembrane region" description="Helical" evidence="4">
    <location>
        <begin position="30"/>
        <end position="48"/>
    </location>
</feature>
<dbReference type="Gene3D" id="3.40.50.1820">
    <property type="entry name" value="alpha/beta hydrolase"/>
    <property type="match status" value="1"/>
</dbReference>
<keyword evidence="4" id="KW-0472">Membrane</keyword>
<evidence type="ECO:0000256" key="3">
    <source>
        <dbReference type="ARBA" id="ARBA00023098"/>
    </source>
</evidence>
<dbReference type="PANTHER" id="PTHR10272:SF0">
    <property type="entry name" value="PLATELET-ACTIVATING FACTOR ACETYLHYDROLASE"/>
    <property type="match status" value="1"/>
</dbReference>
<gene>
    <name evidence="5" type="ORF">GCM10008905_19880</name>
</gene>
<feature type="transmembrane region" description="Helical" evidence="4">
    <location>
        <begin position="6"/>
        <end position="23"/>
    </location>
</feature>
<dbReference type="InterPro" id="IPR029058">
    <property type="entry name" value="AB_hydrolase_fold"/>
</dbReference>
<evidence type="ECO:0000256" key="2">
    <source>
        <dbReference type="ARBA" id="ARBA00022963"/>
    </source>
</evidence>
<evidence type="ECO:0000313" key="6">
    <source>
        <dbReference type="Proteomes" id="UP001500339"/>
    </source>
</evidence>
<evidence type="ECO:0000256" key="4">
    <source>
        <dbReference type="SAM" id="Phobius"/>
    </source>
</evidence>
<keyword evidence="2" id="KW-0442">Lipid degradation</keyword>
<organism evidence="5 6">
    <name type="scientific">Clostridium malenominatum</name>
    <dbReference type="NCBI Taxonomy" id="1539"/>
    <lineage>
        <taxon>Bacteria</taxon>
        <taxon>Bacillati</taxon>
        <taxon>Bacillota</taxon>
        <taxon>Clostridia</taxon>
        <taxon>Eubacteriales</taxon>
        <taxon>Clostridiaceae</taxon>
        <taxon>Clostridium</taxon>
    </lineage>
</organism>
<accession>A0ABP3U8W7</accession>
<feature type="transmembrane region" description="Helical" evidence="4">
    <location>
        <begin position="60"/>
        <end position="78"/>
    </location>
</feature>
<keyword evidence="1 5" id="KW-0378">Hydrolase</keyword>
<keyword evidence="4" id="KW-0812">Transmembrane</keyword>
<dbReference type="GO" id="GO:0016787">
    <property type="term" value="F:hydrolase activity"/>
    <property type="evidence" value="ECO:0007669"/>
    <property type="project" value="UniProtKB-KW"/>
</dbReference>